<proteinExistence type="predicted"/>
<dbReference type="Proteomes" id="UP000030625">
    <property type="component" value="Chromosome"/>
</dbReference>
<gene>
    <name evidence="1" type="ORF">AH68_08545</name>
</gene>
<dbReference type="HOGENOM" id="CLU_1977269_0_0_11"/>
<dbReference type="KEGG" id="bka:AH68_08545"/>
<sequence>MAKRIIQMGLISSHSTYDSDVLELSNAEFDVSVRQGVTEMKGQRWPLELELNLVIREKMDVSKKESMETAFEVTMRYRLELDDNEITTDALKKDVYAATWPYCRKDINAMFFLYQLPSPLLPFSIG</sequence>
<protein>
    <recommendedName>
        <fullName evidence="3">Preprotein translocase subunit SecB</fullName>
    </recommendedName>
</protein>
<organism evidence="1 2">
    <name type="scientific">Bifidobacterium catenulatum PV20-2</name>
    <dbReference type="NCBI Taxonomy" id="1447716"/>
    <lineage>
        <taxon>Bacteria</taxon>
        <taxon>Bacillati</taxon>
        <taxon>Actinomycetota</taxon>
        <taxon>Actinomycetes</taxon>
        <taxon>Bifidobacteriales</taxon>
        <taxon>Bifidobacteriaceae</taxon>
        <taxon>Bifidobacterium</taxon>
    </lineage>
</organism>
<evidence type="ECO:0000313" key="2">
    <source>
        <dbReference type="Proteomes" id="UP000030625"/>
    </source>
</evidence>
<dbReference type="EMBL" id="CP007456">
    <property type="protein sequence ID" value="AIZ15497.1"/>
    <property type="molecule type" value="Genomic_DNA"/>
</dbReference>
<name>A0A0A7I5H1_9BIFI</name>
<evidence type="ECO:0008006" key="3">
    <source>
        <dbReference type="Google" id="ProtNLM"/>
    </source>
</evidence>
<accession>A0A0A7I5H1</accession>
<dbReference type="STRING" id="1447716.AH68_08545"/>
<dbReference type="AlphaFoldDB" id="A0A0A7I5H1"/>
<dbReference type="RefSeq" id="WP_039199185.1">
    <property type="nucleotide sequence ID" value="NZ_CP007456.1"/>
</dbReference>
<reference evidence="1 2" key="1">
    <citation type="journal article" date="2015" name="Genome Announc.">
        <title>Complete and Assembled Genome Sequence of Bifidobacterium kashiwanohense PV20-2, Isolated from the Feces of an Anemic Kenyan Infant.</title>
        <authorList>
            <person name="Vazquez-Gutierrez P."/>
            <person name="Lacroix C."/>
            <person name="Chassard C."/>
            <person name="Klumpp J."/>
            <person name="Jans C."/>
            <person name="Stevens M.J."/>
        </authorList>
    </citation>
    <scope>NUCLEOTIDE SEQUENCE [LARGE SCALE GENOMIC DNA]</scope>
    <source>
        <strain evidence="1 2">PV20-2</strain>
    </source>
</reference>
<evidence type="ECO:0000313" key="1">
    <source>
        <dbReference type="EMBL" id="AIZ15497.1"/>
    </source>
</evidence>